<gene>
    <name evidence="4" type="ORF">ACFSFX_00970</name>
</gene>
<evidence type="ECO:0000256" key="1">
    <source>
        <dbReference type="ARBA" id="ARBA00008814"/>
    </source>
</evidence>
<reference evidence="5" key="1">
    <citation type="journal article" date="2019" name="Int. J. Syst. Evol. Microbiol.">
        <title>The Global Catalogue of Microorganisms (GCM) 10K type strain sequencing project: providing services to taxonomists for standard genome sequencing and annotation.</title>
        <authorList>
            <consortium name="The Broad Institute Genomics Platform"/>
            <consortium name="The Broad Institute Genome Sequencing Center for Infectious Disease"/>
            <person name="Wu L."/>
            <person name="Ma J."/>
        </authorList>
    </citation>
    <scope>NUCLEOTIDE SEQUENCE [LARGE SCALE GENOMIC DNA]</scope>
    <source>
        <strain evidence="5">JCM 11496</strain>
    </source>
</reference>
<evidence type="ECO:0000313" key="4">
    <source>
        <dbReference type="EMBL" id="MFD1845167.1"/>
    </source>
</evidence>
<dbReference type="InterPro" id="IPR002491">
    <property type="entry name" value="ABC_transptr_periplasmic_BD"/>
</dbReference>
<dbReference type="PANTHER" id="PTHR30535">
    <property type="entry name" value="VITAMIN B12-BINDING PROTEIN"/>
    <property type="match status" value="1"/>
</dbReference>
<sequence>MKHMKQPNLIFRGTAALGVVLLVSACGSGVATTPEKPGTTGGDYEPVTVENCGRTLDFSEAPSAVVGMSPSQTGLMLRLGLGDLLVGQAQTDTSDLPADIAADAEDIPVLSDDAPPTREILLGAEPDFVYSPTGYEFTAEQGFASIEQLEQAGVGAYTATGGCLERRNVGTVDDIFIDIENLGKIFAVPGAAAELAAQGQEDLDEVAEAIDGLQKLTVAQVFVEGTSLSAIGAGIEYDMIQTAGGDNVFSPEDPAFADFFAASISPEALAEENPDAVVFAVTGPEQETATIEYLRETFPDMAAVKNDRLISLSASDTFPGTLGNIDAVRQIAEGLYPDAFTGGRD</sequence>
<dbReference type="RefSeq" id="WP_343877184.1">
    <property type="nucleotide sequence ID" value="NZ_BAAAIJ010000003.1"/>
</dbReference>
<feature type="chain" id="PRO_5047187415" evidence="2">
    <location>
        <begin position="32"/>
        <end position="345"/>
    </location>
</feature>
<comment type="similarity">
    <text evidence="1">Belongs to the bacterial solute-binding protein 8 family.</text>
</comment>
<comment type="caution">
    <text evidence="4">The sequence shown here is derived from an EMBL/GenBank/DDBJ whole genome shotgun (WGS) entry which is preliminary data.</text>
</comment>
<dbReference type="SUPFAM" id="SSF53807">
    <property type="entry name" value="Helical backbone' metal receptor"/>
    <property type="match status" value="1"/>
</dbReference>
<proteinExistence type="inferred from homology"/>
<organism evidence="4 5">
    <name type="scientific">Arthrobacter flavus</name>
    <dbReference type="NCBI Taxonomy" id="95172"/>
    <lineage>
        <taxon>Bacteria</taxon>
        <taxon>Bacillati</taxon>
        <taxon>Actinomycetota</taxon>
        <taxon>Actinomycetes</taxon>
        <taxon>Micrococcales</taxon>
        <taxon>Micrococcaceae</taxon>
        <taxon>Arthrobacter</taxon>
    </lineage>
</organism>
<dbReference type="Pfam" id="PF01497">
    <property type="entry name" value="Peripla_BP_2"/>
    <property type="match status" value="1"/>
</dbReference>
<accession>A0ABW4Q1D8</accession>
<name>A0ABW4Q1D8_9MICC</name>
<evidence type="ECO:0000259" key="3">
    <source>
        <dbReference type="PROSITE" id="PS50983"/>
    </source>
</evidence>
<dbReference type="PROSITE" id="PS51257">
    <property type="entry name" value="PROKAR_LIPOPROTEIN"/>
    <property type="match status" value="1"/>
</dbReference>
<dbReference type="PANTHER" id="PTHR30535:SF7">
    <property type="entry name" value="IRON(III) DICITRATE-BINDING PROTEIN"/>
    <property type="match status" value="1"/>
</dbReference>
<dbReference type="Proteomes" id="UP001597307">
    <property type="component" value="Unassembled WGS sequence"/>
</dbReference>
<dbReference type="Gene3D" id="3.40.50.1980">
    <property type="entry name" value="Nitrogenase molybdenum iron protein domain"/>
    <property type="match status" value="2"/>
</dbReference>
<feature type="signal peptide" evidence="2">
    <location>
        <begin position="1"/>
        <end position="31"/>
    </location>
</feature>
<keyword evidence="5" id="KW-1185">Reference proteome</keyword>
<evidence type="ECO:0000256" key="2">
    <source>
        <dbReference type="SAM" id="SignalP"/>
    </source>
</evidence>
<dbReference type="PROSITE" id="PS50983">
    <property type="entry name" value="FE_B12_PBP"/>
    <property type="match status" value="1"/>
</dbReference>
<dbReference type="InterPro" id="IPR050902">
    <property type="entry name" value="ABC_Transporter_SBP"/>
</dbReference>
<dbReference type="EMBL" id="JBHUGA010000003">
    <property type="protein sequence ID" value="MFD1845167.1"/>
    <property type="molecule type" value="Genomic_DNA"/>
</dbReference>
<evidence type="ECO:0000313" key="5">
    <source>
        <dbReference type="Proteomes" id="UP001597307"/>
    </source>
</evidence>
<keyword evidence="2" id="KW-0732">Signal</keyword>
<feature type="domain" description="Fe/B12 periplasmic-binding" evidence="3">
    <location>
        <begin position="64"/>
        <end position="339"/>
    </location>
</feature>
<protein>
    <submittedName>
        <fullName evidence="4">ABC transporter substrate-binding protein</fullName>
    </submittedName>
</protein>